<dbReference type="InterPro" id="IPR010273">
    <property type="entry name" value="DUF881"/>
</dbReference>
<dbReference type="PANTHER" id="PTHR37313:SF2">
    <property type="entry name" value="UPF0749 PROTEIN YLXX"/>
    <property type="match status" value="1"/>
</dbReference>
<dbReference type="PANTHER" id="PTHR37313">
    <property type="entry name" value="UPF0749 PROTEIN RV1825"/>
    <property type="match status" value="1"/>
</dbReference>
<dbReference type="RefSeq" id="WP_353648105.1">
    <property type="nucleotide sequence ID" value="NZ_CP159218.1"/>
</dbReference>
<reference evidence="2" key="1">
    <citation type="submission" date="2024-05" db="EMBL/GenBank/DDBJ databases">
        <authorList>
            <person name="Cai S.Y."/>
            <person name="Jin L.M."/>
            <person name="Li H.R."/>
        </authorList>
    </citation>
    <scope>NUCLEOTIDE SEQUENCE</scope>
    <source>
        <strain evidence="2">A5-74</strain>
    </source>
</reference>
<dbReference type="Gene3D" id="3.30.70.1880">
    <property type="entry name" value="Protein of unknown function DUF881"/>
    <property type="match status" value="1"/>
</dbReference>
<dbReference type="AlphaFoldDB" id="A0AAU8DJU8"/>
<dbReference type="GO" id="GO:0005886">
    <property type="term" value="C:plasma membrane"/>
    <property type="evidence" value="ECO:0007669"/>
    <property type="project" value="TreeGrafter"/>
</dbReference>
<comment type="similarity">
    <text evidence="1">Belongs to the UPF0749 family.</text>
</comment>
<evidence type="ECO:0000313" key="2">
    <source>
        <dbReference type="EMBL" id="XCG62490.1"/>
    </source>
</evidence>
<dbReference type="Pfam" id="PF05949">
    <property type="entry name" value="DUF881"/>
    <property type="match status" value="1"/>
</dbReference>
<name>A0AAU8DJU8_9ACTN</name>
<dbReference type="EMBL" id="CP159218">
    <property type="protein sequence ID" value="XCG62490.1"/>
    <property type="molecule type" value="Genomic_DNA"/>
</dbReference>
<sequence>MTAVVAFVLVALLGFGFVTQLRSTAAGDNLEALRSDDLVQILDGLQQREDDLNAEIRTQEVTLQGLLAGGASSGEALAEARKQASELEIINGVAPATGPGITLRIGDPARAVSPEFLLDTVQELRNAGAEAIQIGSVRIGVDSAFVGAAASLQIDGKPINRPISVKAIGEPATLAAAMSIPGGVVDSVRRVGATIDVGQSRSISITALRTPRAPIYARPAG</sequence>
<gene>
    <name evidence="2" type="ORF">ABLG96_14695</name>
</gene>
<evidence type="ECO:0000256" key="1">
    <source>
        <dbReference type="ARBA" id="ARBA00009108"/>
    </source>
</evidence>
<accession>A0AAU8DJU8</accession>
<proteinExistence type="inferred from homology"/>
<protein>
    <submittedName>
        <fullName evidence="2">DUF881 domain-containing protein</fullName>
    </submittedName>
</protein>
<organism evidence="2">
    <name type="scientific">Nakamurella sp. A5-74</name>
    <dbReference type="NCBI Taxonomy" id="3158264"/>
    <lineage>
        <taxon>Bacteria</taxon>
        <taxon>Bacillati</taxon>
        <taxon>Actinomycetota</taxon>
        <taxon>Actinomycetes</taxon>
        <taxon>Nakamurellales</taxon>
        <taxon>Nakamurellaceae</taxon>
        <taxon>Nakamurella</taxon>
    </lineage>
</organism>